<dbReference type="InterPro" id="IPR051910">
    <property type="entry name" value="ComF/GntX_DNA_util-trans"/>
</dbReference>
<name>A0ABN1EC83_SACER</name>
<gene>
    <name evidence="3" type="ORF">GCM10009533_69340</name>
</gene>
<protein>
    <submittedName>
        <fullName evidence="3">ComF family protein</fullName>
    </submittedName>
</protein>
<keyword evidence="4" id="KW-1185">Reference proteome</keyword>
<comment type="caution">
    <text evidence="3">The sequence shown here is derived from an EMBL/GenBank/DDBJ whole genome shotgun (WGS) entry which is preliminary data.</text>
</comment>
<dbReference type="EMBL" id="BAAAGS010000101">
    <property type="protein sequence ID" value="GAA0563035.1"/>
    <property type="molecule type" value="Genomic_DNA"/>
</dbReference>
<dbReference type="Gene3D" id="3.40.50.2020">
    <property type="match status" value="1"/>
</dbReference>
<evidence type="ECO:0000313" key="3">
    <source>
        <dbReference type="EMBL" id="GAA0563035.1"/>
    </source>
</evidence>
<proteinExistence type="inferred from homology"/>
<organism evidence="3 4">
    <name type="scientific">Saccharopolyspora erythraea</name>
    <name type="common">Streptomyces erythraeus</name>
    <dbReference type="NCBI Taxonomy" id="1836"/>
    <lineage>
        <taxon>Bacteria</taxon>
        <taxon>Bacillati</taxon>
        <taxon>Actinomycetota</taxon>
        <taxon>Actinomycetes</taxon>
        <taxon>Pseudonocardiales</taxon>
        <taxon>Pseudonocardiaceae</taxon>
        <taxon>Saccharopolyspora</taxon>
    </lineage>
</organism>
<dbReference type="RefSeq" id="WP_011875043.1">
    <property type="nucleotide sequence ID" value="NZ_BAAAGS010000101.1"/>
</dbReference>
<dbReference type="Proteomes" id="UP001500729">
    <property type="component" value="Unassembled WGS sequence"/>
</dbReference>
<dbReference type="PANTHER" id="PTHR47505:SF1">
    <property type="entry name" value="DNA UTILIZATION PROTEIN YHGH"/>
    <property type="match status" value="1"/>
</dbReference>
<feature type="region of interest" description="Disordered" evidence="2">
    <location>
        <begin position="156"/>
        <end position="175"/>
    </location>
</feature>
<evidence type="ECO:0000256" key="2">
    <source>
        <dbReference type="SAM" id="MobiDB-lite"/>
    </source>
</evidence>
<dbReference type="PANTHER" id="PTHR47505">
    <property type="entry name" value="DNA UTILIZATION PROTEIN YHGH"/>
    <property type="match status" value="1"/>
</dbReference>
<sequence length="297" mass="31766">MPTRLRDALSSLVDLLFPLHCAGCRRRGASLCGECARDLGGLHRQRRLLLPPAPPAYALGGYRGSARRAVLAYKEAGQRHLAAPFGERLATGLRGIAALHGWQPAHCLLVPAPSRPIASRRRGGAHMTRVAMRMAEAMAEPTRAPLVSAPLEAQPSRDHQLVHKQPKAHLRNAESSDDRWSAEVVDCLVLRPGVRDSAGLDSAERVRNLTGGVLVRTGRIAPETLRRRGDGVRTVLVDDVMTSGATAASCLRALDSSGMAVDAVLTLTATAGWDERVVDPAPGGARNSRRSALVPRV</sequence>
<dbReference type="InterPro" id="IPR029057">
    <property type="entry name" value="PRTase-like"/>
</dbReference>
<dbReference type="InterPro" id="IPR000836">
    <property type="entry name" value="PRTase_dom"/>
</dbReference>
<dbReference type="CDD" id="cd06223">
    <property type="entry name" value="PRTases_typeI"/>
    <property type="match status" value="1"/>
</dbReference>
<comment type="similarity">
    <text evidence="1">Belongs to the ComF/GntX family.</text>
</comment>
<accession>A0ABN1EC83</accession>
<reference evidence="3 4" key="1">
    <citation type="journal article" date="2019" name="Int. J. Syst. Evol. Microbiol.">
        <title>The Global Catalogue of Microorganisms (GCM) 10K type strain sequencing project: providing services to taxonomists for standard genome sequencing and annotation.</title>
        <authorList>
            <consortium name="The Broad Institute Genomics Platform"/>
            <consortium name="The Broad Institute Genome Sequencing Center for Infectious Disease"/>
            <person name="Wu L."/>
            <person name="Ma J."/>
        </authorList>
    </citation>
    <scope>NUCLEOTIDE SEQUENCE [LARGE SCALE GENOMIC DNA]</scope>
    <source>
        <strain evidence="3 4">JCM 10303</strain>
    </source>
</reference>
<evidence type="ECO:0000256" key="1">
    <source>
        <dbReference type="ARBA" id="ARBA00008007"/>
    </source>
</evidence>
<dbReference type="SUPFAM" id="SSF53271">
    <property type="entry name" value="PRTase-like"/>
    <property type="match status" value="1"/>
</dbReference>
<evidence type="ECO:0000313" key="4">
    <source>
        <dbReference type="Proteomes" id="UP001500729"/>
    </source>
</evidence>